<evidence type="ECO:0000259" key="7">
    <source>
        <dbReference type="Pfam" id="PF06429"/>
    </source>
</evidence>
<feature type="domain" description="Flagellar basal body rod protein N-terminal" evidence="6">
    <location>
        <begin position="7"/>
        <end position="37"/>
    </location>
</feature>
<keyword evidence="11" id="KW-1185">Reference proteome</keyword>
<dbReference type="NCBIfam" id="TIGR03506">
    <property type="entry name" value="FlgEFG_subfam"/>
    <property type="match status" value="2"/>
</dbReference>
<dbReference type="Gene3D" id="2.60.98.20">
    <property type="entry name" value="Flagellar hook protein FlgE"/>
    <property type="match status" value="1"/>
</dbReference>
<dbReference type="InterPro" id="IPR037058">
    <property type="entry name" value="Falgellar_hook_FlgE_sf"/>
</dbReference>
<organism evidence="10 11">
    <name type="scientific">Asaia spathodeae</name>
    <dbReference type="NCBI Taxonomy" id="657016"/>
    <lineage>
        <taxon>Bacteria</taxon>
        <taxon>Pseudomonadati</taxon>
        <taxon>Pseudomonadota</taxon>
        <taxon>Alphaproteobacteria</taxon>
        <taxon>Acetobacterales</taxon>
        <taxon>Acetobacteraceae</taxon>
        <taxon>Asaia</taxon>
    </lineage>
</organism>
<dbReference type="EMBL" id="JABXXV010000005">
    <property type="protein sequence ID" value="NVN47297.1"/>
    <property type="molecule type" value="Genomic_DNA"/>
</dbReference>
<keyword evidence="10" id="KW-0966">Cell projection</keyword>
<dbReference type="PANTHER" id="PTHR30435:SF1">
    <property type="entry name" value="FLAGELLAR HOOK PROTEIN FLGE"/>
    <property type="match status" value="1"/>
</dbReference>
<feature type="domain" description="Flagellar basal-body/hook protein C-terminal" evidence="7">
    <location>
        <begin position="535"/>
        <end position="577"/>
    </location>
</feature>
<protein>
    <recommendedName>
        <fullName evidence="3 5">Flagellar hook protein FlgE</fullName>
    </recommendedName>
</protein>
<dbReference type="InterPro" id="IPR053967">
    <property type="entry name" value="LlgE_F_G-like_D1"/>
</dbReference>
<dbReference type="PANTHER" id="PTHR30435">
    <property type="entry name" value="FLAGELLAR PROTEIN"/>
    <property type="match status" value="1"/>
</dbReference>
<evidence type="ECO:0000259" key="6">
    <source>
        <dbReference type="Pfam" id="PF00460"/>
    </source>
</evidence>
<gene>
    <name evidence="10" type="ORF">HW542_10805</name>
</gene>
<dbReference type="InterPro" id="IPR020013">
    <property type="entry name" value="Flagellar_FlgE/F/G"/>
</dbReference>
<evidence type="ECO:0000256" key="3">
    <source>
        <dbReference type="ARBA" id="ARBA00019015"/>
    </source>
</evidence>
<keyword evidence="4 5" id="KW-0975">Bacterial flagellum</keyword>
<dbReference type="InterPro" id="IPR037925">
    <property type="entry name" value="FlgE/F/G-like"/>
</dbReference>
<comment type="similarity">
    <text evidence="2 5">Belongs to the flagella basal body rod proteins family.</text>
</comment>
<evidence type="ECO:0000256" key="5">
    <source>
        <dbReference type="RuleBase" id="RU362116"/>
    </source>
</evidence>
<evidence type="ECO:0000256" key="1">
    <source>
        <dbReference type="ARBA" id="ARBA00004117"/>
    </source>
</evidence>
<evidence type="ECO:0000259" key="9">
    <source>
        <dbReference type="Pfam" id="PF22692"/>
    </source>
</evidence>
<evidence type="ECO:0000313" key="10">
    <source>
        <dbReference type="EMBL" id="NVN47297.1"/>
    </source>
</evidence>
<accession>A0ABX2P839</accession>
<dbReference type="SUPFAM" id="SSF117143">
    <property type="entry name" value="Flagellar hook protein flgE"/>
    <property type="match status" value="2"/>
</dbReference>
<comment type="function">
    <text evidence="5">A flexible structure which links the flagellar filament to the drive apparatus in the basal body.</text>
</comment>
<feature type="domain" description="Flagellar hook protein FlgE/F/G-like D1" evidence="9">
    <location>
        <begin position="88"/>
        <end position="161"/>
    </location>
</feature>
<dbReference type="Pfam" id="PF07559">
    <property type="entry name" value="FlgE_D2"/>
    <property type="match status" value="1"/>
</dbReference>
<proteinExistence type="inferred from homology"/>
<sequence>MSVFNALTTAVSGINAQSTAFTNLSNNIANSQTVGYKADTTSFQNFVAGSLIGSTASADISDSVSAVTVQHVDNQGTPTSTSNSLASAISGNGLFVVSKPTGISNTSTTHFQNRSYFTRNGEFSQNNQGYLVNTSGYYLNGYMVDPTTGQLGTTLSPINVDNISYRPPQTNTISLTATVGTMPADASKYTASDAQTYTTAPVTVYDTNATEHHVALTWQQSTTNPLVWTASAYDADGTGDIDQASNTYNVTFNSNGTLASVTNSSGATVGSTTSGAAVTLPITASYGTNTTQTMNLSLGTIGGTSGTIMAASTGTASKSAITSLTLNTTNQTATENSAQIGTTTGSNQSYMTSPVAIPTTAGSASSTIPVSVLWSQTSASPPTWNVSAVNASTGEVLSGVSSVTFNAQGVATSTPVPTSLSITGSDYTITLPSLTNGSNPLLSTSSTLGLDTTALTSDSVNSGSYEGVQIQSDGSVMAQFGNGASQLVGKIALANFANVNGLNAVDGQAYTATTASGNPTIGVVGENGTGTLSVGYTESSTTNLTSDLSALIVAQEAYSANTKVVTTADTLLQTTIAMKQ</sequence>
<dbReference type="Proteomes" id="UP001516351">
    <property type="component" value="Unassembled WGS sequence"/>
</dbReference>
<dbReference type="Pfam" id="PF00460">
    <property type="entry name" value="Flg_bb_rod"/>
    <property type="match status" value="1"/>
</dbReference>
<evidence type="ECO:0000256" key="2">
    <source>
        <dbReference type="ARBA" id="ARBA00009677"/>
    </source>
</evidence>
<name>A0ABX2P839_9PROT</name>
<evidence type="ECO:0000256" key="4">
    <source>
        <dbReference type="ARBA" id="ARBA00023143"/>
    </source>
</evidence>
<dbReference type="InterPro" id="IPR001444">
    <property type="entry name" value="Flag_bb_rod_N"/>
</dbReference>
<dbReference type="RefSeq" id="WP_267312157.1">
    <property type="nucleotide sequence ID" value="NZ_JABXXV010000005.1"/>
</dbReference>
<dbReference type="Pfam" id="PF06429">
    <property type="entry name" value="Flg_bbr_C"/>
    <property type="match status" value="1"/>
</dbReference>
<reference evidence="10 11" key="1">
    <citation type="submission" date="2020-06" db="EMBL/GenBank/DDBJ databases">
        <title>Synonyms of Asaia species.</title>
        <authorList>
            <person name="Sombolestani A."/>
        </authorList>
    </citation>
    <scope>NUCLEOTIDE SEQUENCE [LARGE SCALE GENOMIC DNA]</scope>
    <source>
        <strain evidence="10 11">LMG 27047</strain>
    </source>
</reference>
<comment type="subcellular location">
    <subcellularLocation>
        <location evidence="1 5">Bacterial flagellum basal body</location>
    </subcellularLocation>
</comment>
<dbReference type="InterPro" id="IPR011491">
    <property type="entry name" value="FlgE_D2"/>
</dbReference>
<evidence type="ECO:0000313" key="11">
    <source>
        <dbReference type="Proteomes" id="UP001516351"/>
    </source>
</evidence>
<evidence type="ECO:0000259" key="8">
    <source>
        <dbReference type="Pfam" id="PF07559"/>
    </source>
</evidence>
<keyword evidence="10" id="KW-0969">Cilium</keyword>
<comment type="caution">
    <text evidence="10">The sequence shown here is derived from an EMBL/GenBank/DDBJ whole genome shotgun (WGS) entry which is preliminary data.</text>
</comment>
<dbReference type="Pfam" id="PF22692">
    <property type="entry name" value="LlgE_F_G_D1"/>
    <property type="match status" value="1"/>
</dbReference>
<keyword evidence="10" id="KW-0282">Flagellum</keyword>
<feature type="domain" description="Flagellar hook protein FlgE D2" evidence="8">
    <location>
        <begin position="178"/>
        <end position="326"/>
    </location>
</feature>
<dbReference type="InterPro" id="IPR010930">
    <property type="entry name" value="Flg_bb/hook_C_dom"/>
</dbReference>